<evidence type="ECO:0000313" key="6">
    <source>
        <dbReference type="EMBL" id="ARW64638.1"/>
    </source>
</evidence>
<comment type="similarity">
    <text evidence="1 5">Belongs to the bacterial ribosomal protein bL28 family.</text>
</comment>
<dbReference type="GeneID" id="33357664"/>
<gene>
    <name evidence="5 6" type="primary">rpl28</name>
</gene>
<dbReference type="InterPro" id="IPR034704">
    <property type="entry name" value="Ribosomal_bL28/bL31-like_sf"/>
</dbReference>
<keyword evidence="6" id="KW-0150">Chloroplast</keyword>
<dbReference type="NCBIfam" id="TIGR00009">
    <property type="entry name" value="L28"/>
    <property type="match status" value="1"/>
</dbReference>
<dbReference type="GO" id="GO:0005840">
    <property type="term" value="C:ribosome"/>
    <property type="evidence" value="ECO:0007669"/>
    <property type="project" value="UniProtKB-KW"/>
</dbReference>
<keyword evidence="2 5" id="KW-0689">Ribosomal protein</keyword>
<sequence length="64" mass="7497">MARVCQISGKKSNNAYHVSHSHVRTKKIQHVNLHKKRVWSLKNNCWIKVKISTKALKSIYKNNL</sequence>
<dbReference type="HAMAP" id="MF_00373">
    <property type="entry name" value="Ribosomal_bL28"/>
    <property type="match status" value="1"/>
</dbReference>
<dbReference type="GO" id="GO:0003735">
    <property type="term" value="F:structural constituent of ribosome"/>
    <property type="evidence" value="ECO:0007669"/>
    <property type="project" value="InterPro"/>
</dbReference>
<accession>A0A1Z1MEX5</accession>
<geneLocation type="chloroplast" evidence="6"/>
<dbReference type="InterPro" id="IPR037147">
    <property type="entry name" value="Ribosomal_bL28_sf"/>
</dbReference>
<dbReference type="EMBL" id="MF101433">
    <property type="protein sequence ID" value="ARW64638.1"/>
    <property type="molecule type" value="Genomic_DNA"/>
</dbReference>
<comment type="subcellular location">
    <subcellularLocation>
        <location evidence="5">Plastid</location>
        <location evidence="5">Chloroplast</location>
    </subcellularLocation>
</comment>
<dbReference type="InterPro" id="IPR001383">
    <property type="entry name" value="Ribosomal_bL28_bact-type"/>
</dbReference>
<dbReference type="GO" id="GO:1990904">
    <property type="term" value="C:ribonucleoprotein complex"/>
    <property type="evidence" value="ECO:0007669"/>
    <property type="project" value="UniProtKB-KW"/>
</dbReference>
<keyword evidence="6" id="KW-0934">Plastid</keyword>
<name>A0A1Z1MEX5_9FLOR</name>
<keyword evidence="3 5" id="KW-0687">Ribonucleoprotein</keyword>
<dbReference type="PANTHER" id="PTHR13528:SF2">
    <property type="entry name" value="LARGE RIBOSOMAL SUBUNIT PROTEIN BL28M"/>
    <property type="match status" value="1"/>
</dbReference>
<proteinExistence type="inferred from homology"/>
<evidence type="ECO:0000256" key="3">
    <source>
        <dbReference type="ARBA" id="ARBA00023274"/>
    </source>
</evidence>
<dbReference type="GO" id="GO:0006412">
    <property type="term" value="P:translation"/>
    <property type="evidence" value="ECO:0007669"/>
    <property type="project" value="UniProtKB-UniRule"/>
</dbReference>
<dbReference type="InterPro" id="IPR026569">
    <property type="entry name" value="Ribosomal_bL28"/>
</dbReference>
<dbReference type="Gene3D" id="2.30.170.40">
    <property type="entry name" value="Ribosomal protein L28/L24"/>
    <property type="match status" value="1"/>
</dbReference>
<protein>
    <recommendedName>
        <fullName evidence="4 5">Large ribosomal subunit protein bL28c</fullName>
    </recommendedName>
</protein>
<evidence type="ECO:0000256" key="5">
    <source>
        <dbReference type="HAMAP-Rule" id="MF_00373"/>
    </source>
</evidence>
<reference evidence="6" key="1">
    <citation type="journal article" date="2017" name="J. Phycol.">
        <title>Analysis of chloroplast genomes and a supermatrix inform reclassification of the Rhodomelaceae (Rhodophyta).</title>
        <authorList>
            <person name="Diaz-Tapia P."/>
            <person name="Maggs C.A."/>
            <person name="West J.A."/>
            <person name="Verbruggen H."/>
        </authorList>
    </citation>
    <scope>NUCLEOTIDE SEQUENCE</scope>
    <source>
        <strain evidence="6">PD831</strain>
    </source>
</reference>
<dbReference type="SUPFAM" id="SSF143800">
    <property type="entry name" value="L28p-like"/>
    <property type="match status" value="1"/>
</dbReference>
<evidence type="ECO:0000256" key="2">
    <source>
        <dbReference type="ARBA" id="ARBA00022980"/>
    </source>
</evidence>
<dbReference type="RefSeq" id="YP_009395563.1">
    <property type="nucleotide sequence ID" value="NC_035278.1"/>
</dbReference>
<dbReference type="GO" id="GO:0009507">
    <property type="term" value="C:chloroplast"/>
    <property type="evidence" value="ECO:0007669"/>
    <property type="project" value="UniProtKB-SubCell"/>
</dbReference>
<dbReference type="AlphaFoldDB" id="A0A1Z1MEX5"/>
<evidence type="ECO:0000256" key="1">
    <source>
        <dbReference type="ARBA" id="ARBA00008760"/>
    </source>
</evidence>
<evidence type="ECO:0000256" key="4">
    <source>
        <dbReference type="ARBA" id="ARBA00035265"/>
    </source>
</evidence>
<organism evidence="6">
    <name type="scientific">Vertebrata isogona</name>
    <dbReference type="NCBI Taxonomy" id="2006944"/>
    <lineage>
        <taxon>Eukaryota</taxon>
        <taxon>Rhodophyta</taxon>
        <taxon>Florideophyceae</taxon>
        <taxon>Rhodymeniophycidae</taxon>
        <taxon>Ceramiales</taxon>
        <taxon>Rhodomelaceae</taxon>
        <taxon>Polysiphonioideae</taxon>
        <taxon>Vertebrata</taxon>
    </lineage>
</organism>
<dbReference type="Pfam" id="PF00830">
    <property type="entry name" value="Ribosomal_L28"/>
    <property type="match status" value="1"/>
</dbReference>
<dbReference type="PANTHER" id="PTHR13528">
    <property type="entry name" value="39S RIBOSOMAL PROTEIN L28, MITOCHONDRIAL"/>
    <property type="match status" value="1"/>
</dbReference>